<dbReference type="eggNOG" id="KOG2904">
    <property type="taxonomic scope" value="Eukaryota"/>
</dbReference>
<accession>G9MDS8</accession>
<keyword evidence="2" id="KW-1185">Reference proteome</keyword>
<dbReference type="GO" id="GO:0005739">
    <property type="term" value="C:mitochondrion"/>
    <property type="evidence" value="ECO:0007669"/>
    <property type="project" value="TreeGrafter"/>
</dbReference>
<dbReference type="PANTHER" id="PTHR18895">
    <property type="entry name" value="HEMK METHYLTRANSFERASE"/>
    <property type="match status" value="1"/>
</dbReference>
<evidence type="ECO:0000313" key="1">
    <source>
        <dbReference type="EMBL" id="EHK27237.1"/>
    </source>
</evidence>
<evidence type="ECO:0000313" key="2">
    <source>
        <dbReference type="Proteomes" id="UP000007115"/>
    </source>
</evidence>
<dbReference type="InterPro" id="IPR010286">
    <property type="entry name" value="METTL16/RlmF"/>
</dbReference>
<dbReference type="GO" id="GO:0008168">
    <property type="term" value="F:methyltransferase activity"/>
    <property type="evidence" value="ECO:0007669"/>
    <property type="project" value="InterPro"/>
</dbReference>
<dbReference type="Gene3D" id="3.40.50.150">
    <property type="entry name" value="Vaccinia Virus protein VP39"/>
    <property type="match status" value="1"/>
</dbReference>
<dbReference type="InterPro" id="IPR050320">
    <property type="entry name" value="N5-glutamine_MTase"/>
</dbReference>
<dbReference type="STRING" id="413071.G9MDS8"/>
<dbReference type="InterPro" id="IPR002052">
    <property type="entry name" value="DNA_methylase_N6_adenine_CS"/>
</dbReference>
<dbReference type="OMA" id="WEHEDVF"/>
<dbReference type="SUPFAM" id="SSF53335">
    <property type="entry name" value="S-adenosyl-L-methionine-dependent methyltransferases"/>
    <property type="match status" value="1"/>
</dbReference>
<sequence length="255" mass="28701">ETEAYTYHLADLIKARSLRVGEPGQRLSIVDFCTGTGCIPLLLYALLYRQFEHLEVLGVDISTQAVSLAGDNIAHNVRLGHLPPPRPNQLLHIIQQDIFQDAVIEKLQGRNWDVMVSNPPYISRRTWNHGGGQIGHSVRKYEPSLALVPGNDIPIPANWEHEDVFYSRLLDIAHNLKPKAILLEIGDEMQALRVISRFSQHKLSTNSHVEIWRDWPDLASSHDEESPLEITVDDGTSQTIITKGSGNIRSIFIKL</sequence>
<dbReference type="AlphaFoldDB" id="G9MDS8"/>
<dbReference type="PROSITE" id="PS00092">
    <property type="entry name" value="N6_MTASE"/>
    <property type="match status" value="1"/>
</dbReference>
<dbReference type="GO" id="GO:0032259">
    <property type="term" value="P:methylation"/>
    <property type="evidence" value="ECO:0007669"/>
    <property type="project" value="InterPro"/>
</dbReference>
<dbReference type="Pfam" id="PF05971">
    <property type="entry name" value="Methyltransf_10"/>
    <property type="match status" value="1"/>
</dbReference>
<gene>
    <name evidence="1" type="ORF">TRIVIDRAFT_17862</name>
</gene>
<proteinExistence type="predicted"/>
<dbReference type="VEuPathDB" id="FungiDB:TRIVIDRAFT_17862"/>
<feature type="non-terminal residue" evidence="1">
    <location>
        <position position="255"/>
    </location>
</feature>
<comment type="caution">
    <text evidence="1">The sequence shown here is derived from an EMBL/GenBank/DDBJ whole genome shotgun (WGS) entry which is preliminary data.</text>
</comment>
<dbReference type="InParanoid" id="G9MDS8"/>
<dbReference type="Proteomes" id="UP000007115">
    <property type="component" value="Unassembled WGS sequence"/>
</dbReference>
<dbReference type="RefSeq" id="XP_013960944.1">
    <property type="nucleotide sequence ID" value="XM_014105469.1"/>
</dbReference>
<reference evidence="1 2" key="1">
    <citation type="journal article" date="2011" name="Genome Biol.">
        <title>Comparative genome sequence analysis underscores mycoparasitism as the ancestral life style of Trichoderma.</title>
        <authorList>
            <person name="Kubicek C.P."/>
            <person name="Herrera-Estrella A."/>
            <person name="Seidl-Seiboth V."/>
            <person name="Martinez D.A."/>
            <person name="Druzhinina I.S."/>
            <person name="Thon M."/>
            <person name="Zeilinger S."/>
            <person name="Casas-Flores S."/>
            <person name="Horwitz B.A."/>
            <person name="Mukherjee P.K."/>
            <person name="Mukherjee M."/>
            <person name="Kredics L."/>
            <person name="Alcaraz L.D."/>
            <person name="Aerts A."/>
            <person name="Antal Z."/>
            <person name="Atanasova L."/>
            <person name="Cervantes-Badillo M.G."/>
            <person name="Challacombe J."/>
            <person name="Chertkov O."/>
            <person name="McCluskey K."/>
            <person name="Coulpier F."/>
            <person name="Deshpande N."/>
            <person name="von Doehren H."/>
            <person name="Ebbole D.J."/>
            <person name="Esquivel-Naranjo E.U."/>
            <person name="Fekete E."/>
            <person name="Flipphi M."/>
            <person name="Glaser F."/>
            <person name="Gomez-Rodriguez E.Y."/>
            <person name="Gruber S."/>
            <person name="Han C."/>
            <person name="Henrissat B."/>
            <person name="Hermosa R."/>
            <person name="Hernandez-Onate M."/>
            <person name="Karaffa L."/>
            <person name="Kosti I."/>
            <person name="Le Crom S."/>
            <person name="Lindquist E."/>
            <person name="Lucas S."/>
            <person name="Luebeck M."/>
            <person name="Luebeck P.S."/>
            <person name="Margeot A."/>
            <person name="Metz B."/>
            <person name="Misra M."/>
            <person name="Nevalainen H."/>
            <person name="Omann M."/>
            <person name="Packer N."/>
            <person name="Perrone G."/>
            <person name="Uresti-Rivera E.E."/>
            <person name="Salamov A."/>
            <person name="Schmoll M."/>
            <person name="Seiboth B."/>
            <person name="Shapiro H."/>
            <person name="Sukno S."/>
            <person name="Tamayo-Ramos J.A."/>
            <person name="Tisch D."/>
            <person name="Wiest A."/>
            <person name="Wilkinson H.H."/>
            <person name="Zhang M."/>
            <person name="Coutinho P.M."/>
            <person name="Kenerley C.M."/>
            <person name="Monte E."/>
            <person name="Baker S.E."/>
            <person name="Grigoriev I.V."/>
        </authorList>
    </citation>
    <scope>NUCLEOTIDE SEQUENCE [LARGE SCALE GENOMIC DNA]</scope>
    <source>
        <strain evidence="2">Gv29-8 / FGSC 10586</strain>
    </source>
</reference>
<dbReference type="CDD" id="cd02440">
    <property type="entry name" value="AdoMet_MTases"/>
    <property type="match status" value="1"/>
</dbReference>
<dbReference type="HOGENOM" id="CLU_018398_0_0_1"/>
<evidence type="ECO:0008006" key="3">
    <source>
        <dbReference type="Google" id="ProtNLM"/>
    </source>
</evidence>
<dbReference type="InterPro" id="IPR029063">
    <property type="entry name" value="SAM-dependent_MTases_sf"/>
</dbReference>
<dbReference type="OrthoDB" id="269872at2759"/>
<dbReference type="GeneID" id="25788976"/>
<dbReference type="PANTHER" id="PTHR18895:SF74">
    <property type="entry name" value="MTRF1L RELEASE FACTOR GLUTAMINE METHYLTRANSFERASE"/>
    <property type="match status" value="1"/>
</dbReference>
<protein>
    <recommendedName>
        <fullName evidence="3">Methyltransferase small domain-containing protein</fullName>
    </recommendedName>
</protein>
<feature type="non-terminal residue" evidence="1">
    <location>
        <position position="1"/>
    </location>
</feature>
<organism evidence="1 2">
    <name type="scientific">Hypocrea virens (strain Gv29-8 / FGSC 10586)</name>
    <name type="common">Gliocladium virens</name>
    <name type="synonym">Trichoderma virens</name>
    <dbReference type="NCBI Taxonomy" id="413071"/>
    <lineage>
        <taxon>Eukaryota</taxon>
        <taxon>Fungi</taxon>
        <taxon>Dikarya</taxon>
        <taxon>Ascomycota</taxon>
        <taxon>Pezizomycotina</taxon>
        <taxon>Sordariomycetes</taxon>
        <taxon>Hypocreomycetidae</taxon>
        <taxon>Hypocreales</taxon>
        <taxon>Hypocreaceae</taxon>
        <taxon>Trichoderma</taxon>
    </lineage>
</organism>
<dbReference type="GO" id="GO:0003676">
    <property type="term" value="F:nucleic acid binding"/>
    <property type="evidence" value="ECO:0007669"/>
    <property type="project" value="InterPro"/>
</dbReference>
<dbReference type="EMBL" id="ABDF02000001">
    <property type="protein sequence ID" value="EHK27237.1"/>
    <property type="molecule type" value="Genomic_DNA"/>
</dbReference>
<name>G9MDS8_HYPVG</name>